<gene>
    <name evidence="5" type="ORF">SAMN05443550_103284</name>
</gene>
<dbReference type="Gene3D" id="1.10.10.10">
    <property type="entry name" value="Winged helix-like DNA-binding domain superfamily/Winged helix DNA-binding domain"/>
    <property type="match status" value="1"/>
</dbReference>
<organism evidence="5 6">
    <name type="scientific">Pedobacter hartonius</name>
    <dbReference type="NCBI Taxonomy" id="425514"/>
    <lineage>
        <taxon>Bacteria</taxon>
        <taxon>Pseudomonadati</taxon>
        <taxon>Bacteroidota</taxon>
        <taxon>Sphingobacteriia</taxon>
        <taxon>Sphingobacteriales</taxon>
        <taxon>Sphingobacteriaceae</taxon>
        <taxon>Pedobacter</taxon>
    </lineage>
</organism>
<keyword evidence="3" id="KW-0804">Transcription</keyword>
<dbReference type="InterPro" id="IPR000835">
    <property type="entry name" value="HTH_MarR-typ"/>
</dbReference>
<evidence type="ECO:0000313" key="5">
    <source>
        <dbReference type="EMBL" id="SEA45619.1"/>
    </source>
</evidence>
<evidence type="ECO:0000313" key="6">
    <source>
        <dbReference type="Proteomes" id="UP000198850"/>
    </source>
</evidence>
<dbReference type="InterPro" id="IPR036388">
    <property type="entry name" value="WH-like_DNA-bd_sf"/>
</dbReference>
<evidence type="ECO:0000256" key="1">
    <source>
        <dbReference type="ARBA" id="ARBA00023015"/>
    </source>
</evidence>
<reference evidence="5 6" key="1">
    <citation type="submission" date="2016-10" db="EMBL/GenBank/DDBJ databases">
        <authorList>
            <person name="de Groot N.N."/>
        </authorList>
    </citation>
    <scope>NUCLEOTIDE SEQUENCE [LARGE SCALE GENOMIC DNA]</scope>
    <source>
        <strain evidence="5 6">DSM 19033</strain>
    </source>
</reference>
<protein>
    <submittedName>
        <fullName evidence="5">Winged helix DNA-binding domain-containing protein</fullName>
    </submittedName>
</protein>
<evidence type="ECO:0000256" key="3">
    <source>
        <dbReference type="ARBA" id="ARBA00023163"/>
    </source>
</evidence>
<name>A0A1H4BBW1_9SPHI</name>
<dbReference type="GO" id="GO:0003700">
    <property type="term" value="F:DNA-binding transcription factor activity"/>
    <property type="evidence" value="ECO:0007669"/>
    <property type="project" value="InterPro"/>
</dbReference>
<dbReference type="Pfam" id="PF12802">
    <property type="entry name" value="MarR_2"/>
    <property type="match status" value="1"/>
</dbReference>
<dbReference type="AlphaFoldDB" id="A0A1H4BBW1"/>
<accession>A0A1H4BBW1</accession>
<evidence type="ECO:0000259" key="4">
    <source>
        <dbReference type="PROSITE" id="PS50995"/>
    </source>
</evidence>
<keyword evidence="1" id="KW-0805">Transcription regulation</keyword>
<dbReference type="PANTHER" id="PTHR42756">
    <property type="entry name" value="TRANSCRIPTIONAL REGULATOR, MARR"/>
    <property type="match status" value="1"/>
</dbReference>
<dbReference type="GO" id="GO:0003677">
    <property type="term" value="F:DNA binding"/>
    <property type="evidence" value="ECO:0007669"/>
    <property type="project" value="UniProtKB-KW"/>
</dbReference>
<dbReference type="PANTHER" id="PTHR42756:SF1">
    <property type="entry name" value="TRANSCRIPTIONAL REPRESSOR OF EMRAB OPERON"/>
    <property type="match status" value="1"/>
</dbReference>
<keyword evidence="2 5" id="KW-0238">DNA-binding</keyword>
<sequence length="89" mass="10111">MVTKQGVSKTVKELERLGLVYTGKSETDARSIMIYLTEEGKNLYTAIGKMADTMTEKYINLIGAKKYEQFISTCVKISKWHENKEDGII</sequence>
<feature type="domain" description="HTH marR-type" evidence="4">
    <location>
        <begin position="1"/>
        <end position="79"/>
    </location>
</feature>
<dbReference type="Proteomes" id="UP000198850">
    <property type="component" value="Unassembled WGS sequence"/>
</dbReference>
<dbReference type="STRING" id="425514.SAMN05443550_103284"/>
<dbReference type="SUPFAM" id="SSF46785">
    <property type="entry name" value="Winged helix' DNA-binding domain"/>
    <property type="match status" value="1"/>
</dbReference>
<dbReference type="InterPro" id="IPR036390">
    <property type="entry name" value="WH_DNA-bd_sf"/>
</dbReference>
<dbReference type="EMBL" id="FNRA01000003">
    <property type="protein sequence ID" value="SEA45619.1"/>
    <property type="molecule type" value="Genomic_DNA"/>
</dbReference>
<dbReference type="PROSITE" id="PS50995">
    <property type="entry name" value="HTH_MARR_2"/>
    <property type="match status" value="1"/>
</dbReference>
<proteinExistence type="predicted"/>
<evidence type="ECO:0000256" key="2">
    <source>
        <dbReference type="ARBA" id="ARBA00023125"/>
    </source>
</evidence>
<keyword evidence="6" id="KW-1185">Reference proteome</keyword>